<evidence type="ECO:0000256" key="6">
    <source>
        <dbReference type="ARBA" id="ARBA00023143"/>
    </source>
</evidence>
<keyword evidence="11" id="KW-0282">Flagellum</keyword>
<evidence type="ECO:0000256" key="1">
    <source>
        <dbReference type="ARBA" id="ARBA00004365"/>
    </source>
</evidence>
<dbReference type="InterPro" id="IPR010930">
    <property type="entry name" value="Flg_bb/hook_C_dom"/>
</dbReference>
<evidence type="ECO:0000313" key="12">
    <source>
        <dbReference type="Proteomes" id="UP001108123"/>
    </source>
</evidence>
<dbReference type="GO" id="GO:0005198">
    <property type="term" value="F:structural molecule activity"/>
    <property type="evidence" value="ECO:0007669"/>
    <property type="project" value="UniProtKB-UniRule"/>
</dbReference>
<evidence type="ECO:0000259" key="10">
    <source>
        <dbReference type="Pfam" id="PF22638"/>
    </source>
</evidence>
<accession>A0A9Q4ABU5</accession>
<proteinExistence type="inferred from homology"/>
<dbReference type="Pfam" id="PF06429">
    <property type="entry name" value="Flg_bbr_C"/>
    <property type="match status" value="1"/>
</dbReference>
<gene>
    <name evidence="7 11" type="primary">flgK</name>
    <name evidence="11" type="ORF">L0P62_04960</name>
</gene>
<comment type="similarity">
    <text evidence="3 7">Belongs to the flagella basal body rod proteins family.</text>
</comment>
<reference evidence="11" key="1">
    <citation type="submission" date="2022-01" db="EMBL/GenBank/DDBJ databases">
        <title>Collection of gut derived symbiotic bacterial strains cultured from healthy donors.</title>
        <authorList>
            <person name="Lin H."/>
            <person name="Kohout C."/>
            <person name="Waligurski E."/>
            <person name="Pamer E.G."/>
        </authorList>
    </citation>
    <scope>NUCLEOTIDE SEQUENCE</scope>
    <source>
        <strain evidence="11">MSK.14.39</strain>
    </source>
</reference>
<evidence type="ECO:0000256" key="3">
    <source>
        <dbReference type="ARBA" id="ARBA00009677"/>
    </source>
</evidence>
<evidence type="ECO:0000259" key="9">
    <source>
        <dbReference type="Pfam" id="PF06429"/>
    </source>
</evidence>
<feature type="domain" description="Flagellar hook-associated protein FlgK helical" evidence="10">
    <location>
        <begin position="93"/>
        <end position="329"/>
    </location>
</feature>
<feature type="coiled-coil region" evidence="8">
    <location>
        <begin position="138"/>
        <end position="165"/>
    </location>
</feature>
<dbReference type="NCBIfam" id="TIGR02492">
    <property type="entry name" value="flgK_ends"/>
    <property type="match status" value="1"/>
</dbReference>
<evidence type="ECO:0000313" key="11">
    <source>
        <dbReference type="EMBL" id="MCG4564796.1"/>
    </source>
</evidence>
<dbReference type="EMBL" id="JAKNID010000012">
    <property type="protein sequence ID" value="MCG4564796.1"/>
    <property type="molecule type" value="Genomic_DNA"/>
</dbReference>
<comment type="subcellular location">
    <subcellularLocation>
        <location evidence="1 7">Bacterial flagellum</location>
    </subcellularLocation>
    <subcellularLocation>
        <location evidence="2 7">Secreted</location>
    </subcellularLocation>
</comment>
<keyword evidence="11" id="KW-0969">Cilium</keyword>
<protein>
    <recommendedName>
        <fullName evidence="4 7">Flagellar hook-associated protein 1</fullName>
        <shortName evidence="7">HAP1</shortName>
    </recommendedName>
</protein>
<dbReference type="InterPro" id="IPR053927">
    <property type="entry name" value="FlgK_helical"/>
</dbReference>
<dbReference type="PANTHER" id="PTHR30033">
    <property type="entry name" value="FLAGELLAR HOOK-ASSOCIATED PROTEIN 1"/>
    <property type="match status" value="1"/>
</dbReference>
<dbReference type="GO" id="GO:0009424">
    <property type="term" value="C:bacterial-type flagellum hook"/>
    <property type="evidence" value="ECO:0007669"/>
    <property type="project" value="UniProtKB-UniRule"/>
</dbReference>
<dbReference type="Proteomes" id="UP001108123">
    <property type="component" value="Unassembled WGS sequence"/>
</dbReference>
<dbReference type="InterPro" id="IPR002371">
    <property type="entry name" value="FlgK"/>
</dbReference>
<name>A0A9Q4ABU5_9FIRM</name>
<keyword evidence="11" id="KW-0966">Cell projection</keyword>
<dbReference type="GO" id="GO:0044780">
    <property type="term" value="P:bacterial-type flagellum assembly"/>
    <property type="evidence" value="ECO:0007669"/>
    <property type="project" value="InterPro"/>
</dbReference>
<dbReference type="SUPFAM" id="SSF64518">
    <property type="entry name" value="Phase 1 flagellin"/>
    <property type="match status" value="1"/>
</dbReference>
<dbReference type="GO" id="GO:0005576">
    <property type="term" value="C:extracellular region"/>
    <property type="evidence" value="ECO:0007669"/>
    <property type="project" value="UniProtKB-SubCell"/>
</dbReference>
<sequence>MYGFNSAVSGLIASQRSLYVTNHNLNNMNTDGYSRQVANQRATDPFHMPGVGFLGTGTEIHDIERMRDSYIDLKYWNESAPMGEWEVKENTLMEIEKLFGEVSDSSFRQYMDDFFEALTNLSTNPSDFSYREPVKETAIALTKHINETAKRLENLKNETEFIIETKVKQVNDIGDQIAALNKQIYALEIDGNSANDLRDQRDLLVDELSKIVNVRVDESTDGKYKVSVSGITLVDHDYVTKMEYGPKDKKDINGPKELKWSNGNHINLRSGELKGLLDLVDGDGEDGSYRGIPYYQNKLDEFAKGFAEGINTQHKKGYGLDGSDDIDFFTMDEKNPAATIAVSNEIIEDLRKIAVAGGETGGVEDNKNLLKIIALRENNEFFKGGMSKGNPDDFIKAILSNMAVDSMQAKRMKGTQEIVMKNILRRRQSESGVSIDEEIGNLVKFQHAYVSAAKMITTFDAILDVTINRLGLVGR</sequence>
<comment type="caution">
    <text evidence="11">The sequence shown here is derived from an EMBL/GenBank/DDBJ whole genome shotgun (WGS) entry which is preliminary data.</text>
</comment>
<dbReference type="Pfam" id="PF22638">
    <property type="entry name" value="FlgK_D1"/>
    <property type="match status" value="1"/>
</dbReference>
<evidence type="ECO:0000256" key="4">
    <source>
        <dbReference type="ARBA" id="ARBA00016244"/>
    </source>
</evidence>
<organism evidence="11 12">
    <name type="scientific">Anaerosalibacter bizertensis</name>
    <dbReference type="NCBI Taxonomy" id="932217"/>
    <lineage>
        <taxon>Bacteria</taxon>
        <taxon>Bacillati</taxon>
        <taxon>Bacillota</taxon>
        <taxon>Tissierellia</taxon>
        <taxon>Tissierellales</taxon>
        <taxon>Sporanaerobacteraceae</taxon>
        <taxon>Anaerosalibacter</taxon>
    </lineage>
</organism>
<dbReference type="PRINTS" id="PR01005">
    <property type="entry name" value="FLGHOOKAP1"/>
</dbReference>
<keyword evidence="12" id="KW-1185">Reference proteome</keyword>
<dbReference type="RefSeq" id="WP_226807722.1">
    <property type="nucleotide sequence ID" value="NZ_JAJBNW010000014.1"/>
</dbReference>
<evidence type="ECO:0000256" key="5">
    <source>
        <dbReference type="ARBA" id="ARBA00022525"/>
    </source>
</evidence>
<dbReference type="PANTHER" id="PTHR30033:SF1">
    <property type="entry name" value="FLAGELLAR HOOK-ASSOCIATED PROTEIN 1"/>
    <property type="match status" value="1"/>
</dbReference>
<evidence type="ECO:0000256" key="8">
    <source>
        <dbReference type="SAM" id="Coils"/>
    </source>
</evidence>
<keyword evidence="6 7" id="KW-0975">Bacterial flagellum</keyword>
<keyword evidence="8" id="KW-0175">Coiled coil</keyword>
<feature type="domain" description="Flagellar basal-body/hook protein C-terminal" evidence="9">
    <location>
        <begin position="430"/>
        <end position="468"/>
    </location>
</feature>
<evidence type="ECO:0000256" key="7">
    <source>
        <dbReference type="RuleBase" id="RU362065"/>
    </source>
</evidence>
<keyword evidence="5 7" id="KW-0964">Secreted</keyword>
<dbReference type="AlphaFoldDB" id="A0A9Q4ABU5"/>
<evidence type="ECO:0000256" key="2">
    <source>
        <dbReference type="ARBA" id="ARBA00004613"/>
    </source>
</evidence>